<dbReference type="Proteomes" id="UP000183315">
    <property type="component" value="Unassembled WGS sequence"/>
</dbReference>
<keyword evidence="4" id="KW-1185">Reference proteome</keyword>
<dbReference type="EMBL" id="FNZI01000009">
    <property type="protein sequence ID" value="SEJ70257.1"/>
    <property type="molecule type" value="Genomic_DNA"/>
</dbReference>
<dbReference type="InterPro" id="IPR052937">
    <property type="entry name" value="Inner_membrane_protein"/>
</dbReference>
<dbReference type="NCBIfam" id="NF008740">
    <property type="entry name" value="PRK11770.1-2"/>
    <property type="match status" value="1"/>
</dbReference>
<gene>
    <name evidence="3" type="ORF">SAMN05421637_2746</name>
</gene>
<dbReference type="PANTHER" id="PTHR42903">
    <property type="entry name" value="INNER MEMBRANE PROTEIN YCCF"/>
    <property type="match status" value="1"/>
</dbReference>
<dbReference type="GO" id="GO:0005886">
    <property type="term" value="C:plasma membrane"/>
    <property type="evidence" value="ECO:0007669"/>
    <property type="project" value="TreeGrafter"/>
</dbReference>
<evidence type="ECO:0000259" key="2">
    <source>
        <dbReference type="Pfam" id="PF03733"/>
    </source>
</evidence>
<dbReference type="PANTHER" id="PTHR42903:SF1">
    <property type="entry name" value="INNER MEMBRANE PROTEIN YCCF"/>
    <property type="match status" value="1"/>
</dbReference>
<evidence type="ECO:0000256" key="1">
    <source>
        <dbReference type="SAM" id="Phobius"/>
    </source>
</evidence>
<feature type="transmembrane region" description="Helical" evidence="1">
    <location>
        <begin position="6"/>
        <end position="24"/>
    </location>
</feature>
<feature type="domain" description="Inner membrane component" evidence="2">
    <location>
        <begin position="68"/>
        <end position="117"/>
    </location>
</feature>
<dbReference type="RefSeq" id="WP_042216951.1">
    <property type="nucleotide sequence ID" value="NZ_BBLU01000026.1"/>
</dbReference>
<dbReference type="InterPro" id="IPR005185">
    <property type="entry name" value="YccF"/>
</dbReference>
<protein>
    <submittedName>
        <fullName evidence="3">Uncharacterized membrane protein YccF, DUF307 family</fullName>
    </submittedName>
</protein>
<reference evidence="4" key="1">
    <citation type="submission" date="2016-10" db="EMBL/GenBank/DDBJ databases">
        <authorList>
            <person name="Varghese N."/>
        </authorList>
    </citation>
    <scope>NUCLEOTIDE SEQUENCE [LARGE SCALE GENOMIC DNA]</scope>
    <source>
        <strain evidence="4">DSM 24868</strain>
    </source>
</reference>
<evidence type="ECO:0000313" key="3">
    <source>
        <dbReference type="EMBL" id="SEJ70257.1"/>
    </source>
</evidence>
<proteinExistence type="predicted"/>
<feature type="domain" description="Inner membrane component" evidence="2">
    <location>
        <begin position="4"/>
        <end position="54"/>
    </location>
</feature>
<dbReference type="eggNOG" id="COG3304">
    <property type="taxonomic scope" value="Bacteria"/>
</dbReference>
<keyword evidence="1" id="KW-0472">Membrane</keyword>
<accession>A0A1H7B203</accession>
<name>A0A1H7B203_9MICO</name>
<keyword evidence="1" id="KW-1133">Transmembrane helix</keyword>
<sequence>MRTLLNIIWFFFAGIGLWFSYILVGALACLTIIGIPAGIACFRIGNFAVWPFGREVVADPNAGGWSLLGNILWIPFGLILSIAHVVTAFTLAITIIGIPLAWANLKLIPVSMMPMGKIIVDSRHGRASAIS</sequence>
<evidence type="ECO:0000313" key="4">
    <source>
        <dbReference type="Proteomes" id="UP000183315"/>
    </source>
</evidence>
<dbReference type="InterPro" id="IPR031308">
    <property type="entry name" value="UCP028777"/>
</dbReference>
<keyword evidence="1" id="KW-0812">Transmembrane</keyword>
<dbReference type="AlphaFoldDB" id="A0A1H7B203"/>
<feature type="transmembrane region" description="Helical" evidence="1">
    <location>
        <begin position="72"/>
        <end position="105"/>
    </location>
</feature>
<dbReference type="Pfam" id="PF03733">
    <property type="entry name" value="YccF"/>
    <property type="match status" value="2"/>
</dbReference>
<dbReference type="OrthoDB" id="3238663at2"/>
<dbReference type="PROSITE" id="PS51257">
    <property type="entry name" value="PROKAR_LIPOPROTEIN"/>
    <property type="match status" value="1"/>
</dbReference>
<dbReference type="PIRSF" id="PIRSF028777">
    <property type="entry name" value="UCP028777"/>
    <property type="match status" value="1"/>
</dbReference>
<organism evidence="3 4">
    <name type="scientific">Demequina mangrovi</name>
    <dbReference type="NCBI Taxonomy" id="1043493"/>
    <lineage>
        <taxon>Bacteria</taxon>
        <taxon>Bacillati</taxon>
        <taxon>Actinomycetota</taxon>
        <taxon>Actinomycetes</taxon>
        <taxon>Micrococcales</taxon>
        <taxon>Demequinaceae</taxon>
        <taxon>Demequina</taxon>
    </lineage>
</organism>